<dbReference type="OrthoDB" id="9793058at2"/>
<evidence type="ECO:0000313" key="1">
    <source>
        <dbReference type="EMBL" id="PHQ30239.1"/>
    </source>
</evidence>
<dbReference type="EMBL" id="NQXA01000002">
    <property type="protein sequence ID" value="PHQ30239.1"/>
    <property type="molecule type" value="Genomic_DNA"/>
</dbReference>
<comment type="caution">
    <text evidence="1">The sequence shown here is derived from an EMBL/GenBank/DDBJ whole genome shotgun (WGS) entry which is preliminary data.</text>
</comment>
<gene>
    <name evidence="1" type="ORF">CJ305_04555</name>
</gene>
<dbReference type="Gene3D" id="3.40.50.2300">
    <property type="match status" value="1"/>
</dbReference>
<reference evidence="1 2" key="1">
    <citation type="submission" date="2017-08" db="EMBL/GenBank/DDBJ databases">
        <title>The whole genome shortgun sequences of strain Leeuwenhoekiella nanhaiensis G18 from the South China Sea.</title>
        <authorList>
            <person name="Liu Q."/>
        </authorList>
    </citation>
    <scope>NUCLEOTIDE SEQUENCE [LARGE SCALE GENOMIC DNA]</scope>
    <source>
        <strain evidence="1 2">G18</strain>
    </source>
</reference>
<dbReference type="PANTHER" id="PTHR43428">
    <property type="entry name" value="ARSENATE REDUCTASE"/>
    <property type="match status" value="1"/>
</dbReference>
<dbReference type="RefSeq" id="WP_099645073.1">
    <property type="nucleotide sequence ID" value="NZ_KZ319288.1"/>
</dbReference>
<accession>A0A2G1VUV6</accession>
<dbReference type="InterPro" id="IPR036196">
    <property type="entry name" value="Ptyr_pPase_sf"/>
</dbReference>
<dbReference type="Proteomes" id="UP000229433">
    <property type="component" value="Unassembled WGS sequence"/>
</dbReference>
<keyword evidence="2" id="KW-1185">Reference proteome</keyword>
<dbReference type="PANTHER" id="PTHR43428:SF1">
    <property type="entry name" value="ARSENATE REDUCTASE"/>
    <property type="match status" value="1"/>
</dbReference>
<evidence type="ECO:0000313" key="2">
    <source>
        <dbReference type="Proteomes" id="UP000229433"/>
    </source>
</evidence>
<organism evidence="1 2">
    <name type="scientific">Leeuwenhoekiella nanhaiensis</name>
    <dbReference type="NCBI Taxonomy" id="1655491"/>
    <lineage>
        <taxon>Bacteria</taxon>
        <taxon>Pseudomonadati</taxon>
        <taxon>Bacteroidota</taxon>
        <taxon>Flavobacteriia</taxon>
        <taxon>Flavobacteriales</taxon>
        <taxon>Flavobacteriaceae</taxon>
        <taxon>Leeuwenhoekiella</taxon>
    </lineage>
</organism>
<proteinExistence type="predicted"/>
<dbReference type="SUPFAM" id="SSF52788">
    <property type="entry name" value="Phosphotyrosine protein phosphatases I"/>
    <property type="match status" value="1"/>
</dbReference>
<name>A0A2G1VUV6_9FLAO</name>
<sequence length="201" mass="22744">MYTELKAFIDSLKIETITESRKEELQALIKYLKSKNDSALPAQLNFICTHNSRRSQLSQIWAQAIAFYFGVEAKTYSGGVEVTAFNKTAVNTLIRQGFKAEDDGNDNPVYRFKYAEKQPEVKAFSKLYDHPNNPQDNFAAVMTCSHADENCPFIPGAEARIAVRYDDPKIADGTPQEEDVYASRSKEIATEMKYIFQSVKS</sequence>
<protein>
    <submittedName>
        <fullName evidence="1">Protein-tyrosine-phosphatase</fullName>
    </submittedName>
</protein>
<dbReference type="AlphaFoldDB" id="A0A2G1VUV6"/>